<organism evidence="1 2">
    <name type="scientific">Portunus trituberculatus</name>
    <name type="common">Swimming crab</name>
    <name type="synonym">Neptunus trituberculatus</name>
    <dbReference type="NCBI Taxonomy" id="210409"/>
    <lineage>
        <taxon>Eukaryota</taxon>
        <taxon>Metazoa</taxon>
        <taxon>Ecdysozoa</taxon>
        <taxon>Arthropoda</taxon>
        <taxon>Crustacea</taxon>
        <taxon>Multicrustacea</taxon>
        <taxon>Malacostraca</taxon>
        <taxon>Eumalacostraca</taxon>
        <taxon>Eucarida</taxon>
        <taxon>Decapoda</taxon>
        <taxon>Pleocyemata</taxon>
        <taxon>Brachyura</taxon>
        <taxon>Eubrachyura</taxon>
        <taxon>Portunoidea</taxon>
        <taxon>Portunidae</taxon>
        <taxon>Portuninae</taxon>
        <taxon>Portunus</taxon>
    </lineage>
</organism>
<gene>
    <name evidence="1" type="ORF">E2C01_030417</name>
</gene>
<protein>
    <submittedName>
        <fullName evidence="1">Uncharacterized protein</fullName>
    </submittedName>
</protein>
<dbReference type="EMBL" id="VSRR010003641">
    <property type="protein sequence ID" value="MPC36945.1"/>
    <property type="molecule type" value="Genomic_DNA"/>
</dbReference>
<evidence type="ECO:0000313" key="1">
    <source>
        <dbReference type="EMBL" id="MPC36945.1"/>
    </source>
</evidence>
<reference evidence="1 2" key="1">
    <citation type="submission" date="2019-05" db="EMBL/GenBank/DDBJ databases">
        <title>Another draft genome of Portunus trituberculatus and its Hox gene families provides insights of decapod evolution.</title>
        <authorList>
            <person name="Jeong J.-H."/>
            <person name="Song I."/>
            <person name="Kim S."/>
            <person name="Choi T."/>
            <person name="Kim D."/>
            <person name="Ryu S."/>
            <person name="Kim W."/>
        </authorList>
    </citation>
    <scope>NUCLEOTIDE SEQUENCE [LARGE SCALE GENOMIC DNA]</scope>
    <source>
        <tissue evidence="1">Muscle</tissue>
    </source>
</reference>
<name>A0A5B7EU71_PORTR</name>
<dbReference type="AlphaFoldDB" id="A0A5B7EU71"/>
<dbReference type="Proteomes" id="UP000324222">
    <property type="component" value="Unassembled WGS sequence"/>
</dbReference>
<accession>A0A5B7EU71</accession>
<sequence>MFQSRTNHPVSELTEARGPPWYSGTMRALGSEESLSARRSPFLYTSMFTINFAFPLPSLTLLVNFSILDDIEQLVQHPIRIPESLGIALSILGLFLNFNPSYAVTLSSPLVFSNHNLIFISCTIFSIPPQDFASGDVFSVSVSSQLLRMYNADLPWNDFVYGVYEKMTRSAKEP</sequence>
<comment type="caution">
    <text evidence="1">The sequence shown here is derived from an EMBL/GenBank/DDBJ whole genome shotgun (WGS) entry which is preliminary data.</text>
</comment>
<keyword evidence="2" id="KW-1185">Reference proteome</keyword>
<evidence type="ECO:0000313" key="2">
    <source>
        <dbReference type="Proteomes" id="UP000324222"/>
    </source>
</evidence>
<proteinExistence type="predicted"/>